<dbReference type="InterPro" id="IPR003594">
    <property type="entry name" value="HATPase_dom"/>
</dbReference>
<sequence length="325" mass="35972">MLKLTHLFQRFYLLLLASLLLYLLLGMSIRHGMQGLSFADGTLLLIGVAMLISILAYPLARRISSRLARLSEAVTDFGRGNLQRRAPVEGHDEIADLARGFNEAAARIEENVQLHRALLANASHELRTPLARIRLGVELVVDKADSKRRQDLIRDLHELDDLLEEILLSSRLDSALPLNYETDLDPLALVAEEASRYAELDIRIEGRTGLRLDADRKLMRRLIRNLLENAKRYGAPPVRLGVAADPGRLQLSVEDSGAGIPELDVEHVFQPFFRIGGRQENVGVGLGLALVRQIAERHGGSANCGRSSLGGARILIDLPRHPPRG</sequence>
<evidence type="ECO:0000256" key="8">
    <source>
        <dbReference type="ARBA" id="ARBA00022777"/>
    </source>
</evidence>
<dbReference type="InterPro" id="IPR003660">
    <property type="entry name" value="HAMP_dom"/>
</dbReference>
<keyword evidence="8 13" id="KW-0418">Kinase</keyword>
<dbReference type="GO" id="GO:0000155">
    <property type="term" value="F:phosphorelay sensor kinase activity"/>
    <property type="evidence" value="ECO:0007669"/>
    <property type="project" value="InterPro"/>
</dbReference>
<dbReference type="Pfam" id="PF00672">
    <property type="entry name" value="HAMP"/>
    <property type="match status" value="1"/>
</dbReference>
<keyword evidence="9" id="KW-0067">ATP-binding</keyword>
<keyword evidence="10" id="KW-0472">Membrane</keyword>
<dbReference type="Pfam" id="PF02518">
    <property type="entry name" value="HATPase_c"/>
    <property type="match status" value="1"/>
</dbReference>
<dbReference type="CDD" id="cd06225">
    <property type="entry name" value="HAMP"/>
    <property type="match status" value="1"/>
</dbReference>
<feature type="transmembrane region" description="Helical" evidence="10">
    <location>
        <begin position="41"/>
        <end position="60"/>
    </location>
</feature>
<evidence type="ECO:0000256" key="4">
    <source>
        <dbReference type="ARBA" id="ARBA00022475"/>
    </source>
</evidence>
<comment type="catalytic activity">
    <reaction evidence="1">
        <text>ATP + protein L-histidine = ADP + protein N-phospho-L-histidine.</text>
        <dbReference type="EC" id="2.7.13.3"/>
    </reaction>
</comment>
<dbReference type="SMART" id="SM00387">
    <property type="entry name" value="HATPase_c"/>
    <property type="match status" value="1"/>
</dbReference>
<feature type="domain" description="Histidine kinase" evidence="11">
    <location>
        <begin position="121"/>
        <end position="322"/>
    </location>
</feature>
<dbReference type="SUPFAM" id="SSF158472">
    <property type="entry name" value="HAMP domain-like"/>
    <property type="match status" value="1"/>
</dbReference>
<name>A0AAW3ZLF4_9GAMM</name>
<evidence type="ECO:0000256" key="2">
    <source>
        <dbReference type="ARBA" id="ARBA00004651"/>
    </source>
</evidence>
<keyword evidence="6" id="KW-0808">Transferase</keyword>
<dbReference type="PROSITE" id="PS50109">
    <property type="entry name" value="HIS_KIN"/>
    <property type="match status" value="1"/>
</dbReference>
<dbReference type="CDD" id="cd00075">
    <property type="entry name" value="HATPase"/>
    <property type="match status" value="1"/>
</dbReference>
<dbReference type="Gene3D" id="1.10.287.130">
    <property type="match status" value="1"/>
</dbReference>
<evidence type="ECO:0000256" key="10">
    <source>
        <dbReference type="SAM" id="Phobius"/>
    </source>
</evidence>
<dbReference type="AlphaFoldDB" id="A0AAW3ZLF4"/>
<comment type="caution">
    <text evidence="13">The sequence shown here is derived from an EMBL/GenBank/DDBJ whole genome shotgun (WGS) entry which is preliminary data.</text>
</comment>
<keyword evidence="7" id="KW-0547">Nucleotide-binding</keyword>
<dbReference type="InterPro" id="IPR036097">
    <property type="entry name" value="HisK_dim/P_sf"/>
</dbReference>
<evidence type="ECO:0000313" key="13">
    <source>
        <dbReference type="EMBL" id="MBD8526876.1"/>
    </source>
</evidence>
<dbReference type="Pfam" id="PF00512">
    <property type="entry name" value="HisKA"/>
    <property type="match status" value="1"/>
</dbReference>
<evidence type="ECO:0000256" key="6">
    <source>
        <dbReference type="ARBA" id="ARBA00022679"/>
    </source>
</evidence>
<dbReference type="InterPro" id="IPR005467">
    <property type="entry name" value="His_kinase_dom"/>
</dbReference>
<dbReference type="Proteomes" id="UP000613768">
    <property type="component" value="Unassembled WGS sequence"/>
</dbReference>
<dbReference type="RefSeq" id="WP_192030298.1">
    <property type="nucleotide sequence ID" value="NZ_JACYTR010000034.1"/>
</dbReference>
<dbReference type="CDD" id="cd00082">
    <property type="entry name" value="HisKA"/>
    <property type="match status" value="1"/>
</dbReference>
<dbReference type="InterPro" id="IPR050980">
    <property type="entry name" value="2C_sensor_his_kinase"/>
</dbReference>
<dbReference type="SUPFAM" id="SSF47384">
    <property type="entry name" value="Homodimeric domain of signal transducing histidine kinase"/>
    <property type="match status" value="1"/>
</dbReference>
<dbReference type="Gene3D" id="6.10.340.10">
    <property type="match status" value="1"/>
</dbReference>
<evidence type="ECO:0000256" key="7">
    <source>
        <dbReference type="ARBA" id="ARBA00022741"/>
    </source>
</evidence>
<feature type="domain" description="HAMP" evidence="12">
    <location>
        <begin position="61"/>
        <end position="113"/>
    </location>
</feature>
<keyword evidence="10" id="KW-0812">Transmembrane</keyword>
<dbReference type="EMBL" id="JACYTR010000034">
    <property type="protein sequence ID" value="MBD8526876.1"/>
    <property type="molecule type" value="Genomic_DNA"/>
</dbReference>
<evidence type="ECO:0000313" key="14">
    <source>
        <dbReference type="Proteomes" id="UP000613768"/>
    </source>
</evidence>
<protein>
    <recommendedName>
        <fullName evidence="3">histidine kinase</fullName>
        <ecNumber evidence="3">2.7.13.3</ecNumber>
    </recommendedName>
</protein>
<dbReference type="PANTHER" id="PTHR44936">
    <property type="entry name" value="SENSOR PROTEIN CREC"/>
    <property type="match status" value="1"/>
</dbReference>
<keyword evidence="5" id="KW-0597">Phosphoprotein</keyword>
<dbReference type="PROSITE" id="PS50885">
    <property type="entry name" value="HAMP"/>
    <property type="match status" value="1"/>
</dbReference>
<dbReference type="EC" id="2.7.13.3" evidence="3"/>
<comment type="subcellular location">
    <subcellularLocation>
        <location evidence="2">Cell membrane</location>
        <topology evidence="2">Multi-pass membrane protein</topology>
    </subcellularLocation>
</comment>
<dbReference type="InterPro" id="IPR036890">
    <property type="entry name" value="HATPase_C_sf"/>
</dbReference>
<dbReference type="PRINTS" id="PR00344">
    <property type="entry name" value="BCTRLSENSOR"/>
</dbReference>
<proteinExistence type="predicted"/>
<dbReference type="SMART" id="SM00388">
    <property type="entry name" value="HisKA"/>
    <property type="match status" value="1"/>
</dbReference>
<evidence type="ECO:0000256" key="9">
    <source>
        <dbReference type="ARBA" id="ARBA00022840"/>
    </source>
</evidence>
<evidence type="ECO:0000259" key="12">
    <source>
        <dbReference type="PROSITE" id="PS50885"/>
    </source>
</evidence>
<evidence type="ECO:0000259" key="11">
    <source>
        <dbReference type="PROSITE" id="PS50109"/>
    </source>
</evidence>
<dbReference type="GO" id="GO:0005886">
    <property type="term" value="C:plasma membrane"/>
    <property type="evidence" value="ECO:0007669"/>
    <property type="project" value="UniProtKB-SubCell"/>
</dbReference>
<keyword evidence="10" id="KW-1133">Transmembrane helix</keyword>
<keyword evidence="4" id="KW-1003">Cell membrane</keyword>
<feature type="transmembrane region" description="Helical" evidence="10">
    <location>
        <begin position="12"/>
        <end position="29"/>
    </location>
</feature>
<accession>A0AAW3ZLF4</accession>
<dbReference type="InterPro" id="IPR003661">
    <property type="entry name" value="HisK_dim/P_dom"/>
</dbReference>
<evidence type="ECO:0000256" key="1">
    <source>
        <dbReference type="ARBA" id="ARBA00000085"/>
    </source>
</evidence>
<evidence type="ECO:0000256" key="5">
    <source>
        <dbReference type="ARBA" id="ARBA00022553"/>
    </source>
</evidence>
<gene>
    <name evidence="13" type="ORF">IFO71_14135</name>
</gene>
<dbReference type="Gene3D" id="3.30.565.10">
    <property type="entry name" value="Histidine kinase-like ATPase, C-terminal domain"/>
    <property type="match status" value="1"/>
</dbReference>
<keyword evidence="14" id="KW-1185">Reference proteome</keyword>
<dbReference type="InterPro" id="IPR004358">
    <property type="entry name" value="Sig_transdc_His_kin-like_C"/>
</dbReference>
<dbReference type="GO" id="GO:0005524">
    <property type="term" value="F:ATP binding"/>
    <property type="evidence" value="ECO:0007669"/>
    <property type="project" value="UniProtKB-KW"/>
</dbReference>
<dbReference type="SUPFAM" id="SSF55874">
    <property type="entry name" value="ATPase domain of HSP90 chaperone/DNA topoisomerase II/histidine kinase"/>
    <property type="match status" value="1"/>
</dbReference>
<dbReference type="SMART" id="SM00304">
    <property type="entry name" value="HAMP"/>
    <property type="match status" value="1"/>
</dbReference>
<evidence type="ECO:0000256" key="3">
    <source>
        <dbReference type="ARBA" id="ARBA00012438"/>
    </source>
</evidence>
<reference evidence="13 14" key="1">
    <citation type="submission" date="2020-09" db="EMBL/GenBank/DDBJ databases">
        <title>Pseudoxanthomonas sp. CAU 1598 isolated from sand of Yaerae Beach.</title>
        <authorList>
            <person name="Kim W."/>
        </authorList>
    </citation>
    <scope>NUCLEOTIDE SEQUENCE [LARGE SCALE GENOMIC DNA]</scope>
    <source>
        <strain evidence="13 14">CAU 1598</strain>
    </source>
</reference>
<dbReference type="PANTHER" id="PTHR44936:SF10">
    <property type="entry name" value="SENSOR PROTEIN RSTB"/>
    <property type="match status" value="1"/>
</dbReference>
<organism evidence="13 14">
    <name type="scientific">Pseudomarimonas arenosa</name>
    <dbReference type="NCBI Taxonomy" id="2774145"/>
    <lineage>
        <taxon>Bacteria</taxon>
        <taxon>Pseudomonadati</taxon>
        <taxon>Pseudomonadota</taxon>
        <taxon>Gammaproteobacteria</taxon>
        <taxon>Lysobacterales</taxon>
        <taxon>Lysobacteraceae</taxon>
        <taxon>Pseudomarimonas</taxon>
    </lineage>
</organism>